<feature type="non-terminal residue" evidence="1">
    <location>
        <position position="1"/>
    </location>
</feature>
<accession>A0A7R9MHJ2</accession>
<evidence type="ECO:0000313" key="1">
    <source>
        <dbReference type="EMBL" id="CAD7660231.1"/>
    </source>
</evidence>
<evidence type="ECO:0000313" key="2">
    <source>
        <dbReference type="Proteomes" id="UP000728032"/>
    </source>
</evidence>
<dbReference type="AlphaFoldDB" id="A0A7R9MHJ2"/>
<organism evidence="1">
    <name type="scientific">Oppiella nova</name>
    <dbReference type="NCBI Taxonomy" id="334625"/>
    <lineage>
        <taxon>Eukaryota</taxon>
        <taxon>Metazoa</taxon>
        <taxon>Ecdysozoa</taxon>
        <taxon>Arthropoda</taxon>
        <taxon>Chelicerata</taxon>
        <taxon>Arachnida</taxon>
        <taxon>Acari</taxon>
        <taxon>Acariformes</taxon>
        <taxon>Sarcoptiformes</taxon>
        <taxon>Oribatida</taxon>
        <taxon>Brachypylina</taxon>
        <taxon>Oppioidea</taxon>
        <taxon>Oppiidae</taxon>
        <taxon>Oppiella</taxon>
    </lineage>
</organism>
<dbReference type="EMBL" id="CAJPVJ010019628">
    <property type="protein sequence ID" value="CAG2177369.1"/>
    <property type="molecule type" value="Genomic_DNA"/>
</dbReference>
<dbReference type="OrthoDB" id="428658at2759"/>
<reference evidence="1" key="1">
    <citation type="submission" date="2020-11" db="EMBL/GenBank/DDBJ databases">
        <authorList>
            <person name="Tran Van P."/>
        </authorList>
    </citation>
    <scope>NUCLEOTIDE SEQUENCE</scope>
</reference>
<proteinExistence type="predicted"/>
<dbReference type="EMBL" id="OC934453">
    <property type="protein sequence ID" value="CAD7660231.1"/>
    <property type="molecule type" value="Genomic_DNA"/>
</dbReference>
<name>A0A7R9MHJ2_9ACAR</name>
<sequence>EMDELGDHKQPVIIPAQQLTNTMRRRQKPQSDGMVVKPVLCGLRTLDVNKTLGVALIELSTNVTKYNFIECYLAFKTSFVLGDNRFCRQVKHIMGTPMSIKPHKMNYSQDVEPLPLNIIKKLMVRGNGEIPVHIHHNRITLPLHASRKDKKDVVIECRNIPDYFEWTLKRLDLSRPSLPSPQTNSD</sequence>
<keyword evidence="2" id="KW-1185">Reference proteome</keyword>
<gene>
    <name evidence="1" type="ORF">ONB1V03_LOCUS16801</name>
</gene>
<dbReference type="Proteomes" id="UP000728032">
    <property type="component" value="Unassembled WGS sequence"/>
</dbReference>
<protein>
    <submittedName>
        <fullName evidence="1">Uncharacterized protein</fullName>
    </submittedName>
</protein>